<dbReference type="AlphaFoldDB" id="A0AAG5DTF4"/>
<dbReference type="Proteomes" id="UP000075880">
    <property type="component" value="Unassembled WGS sequence"/>
</dbReference>
<proteinExistence type="predicted"/>
<reference evidence="2" key="1">
    <citation type="submission" date="2024-04" db="UniProtKB">
        <authorList>
            <consortium name="EnsemblMetazoa"/>
        </authorList>
    </citation>
    <scope>IDENTIFICATION</scope>
    <source>
        <strain evidence="2">EBRO</strain>
    </source>
</reference>
<sequence>MKSITVLALLVVVGLCVAVEGRNTEEAAERTAVPKAPLAVDLSKLDNVQGLTKERLEQFRQAIEAFKAKIDATRMNSAHREAIKKDAMERLAQRIAKLKQTPQVEA</sequence>
<evidence type="ECO:0000256" key="1">
    <source>
        <dbReference type="SAM" id="SignalP"/>
    </source>
</evidence>
<evidence type="ECO:0000313" key="2">
    <source>
        <dbReference type="EnsemblMetazoa" id="ENSAATROPP014210"/>
    </source>
</evidence>
<dbReference type="EnsemblMetazoa" id="ENSAATROPT016182">
    <property type="protein sequence ID" value="ENSAATROPP014210"/>
    <property type="gene ID" value="ENSAATROPG013250"/>
</dbReference>
<feature type="chain" id="PRO_5042472749" evidence="1">
    <location>
        <begin position="19"/>
        <end position="106"/>
    </location>
</feature>
<feature type="signal peptide" evidence="1">
    <location>
        <begin position="1"/>
        <end position="18"/>
    </location>
</feature>
<keyword evidence="3" id="KW-1185">Reference proteome</keyword>
<keyword evidence="1" id="KW-0732">Signal</keyword>
<organism evidence="2 3">
    <name type="scientific">Anopheles atroparvus</name>
    <name type="common">European mosquito</name>
    <dbReference type="NCBI Taxonomy" id="41427"/>
    <lineage>
        <taxon>Eukaryota</taxon>
        <taxon>Metazoa</taxon>
        <taxon>Ecdysozoa</taxon>
        <taxon>Arthropoda</taxon>
        <taxon>Hexapoda</taxon>
        <taxon>Insecta</taxon>
        <taxon>Pterygota</taxon>
        <taxon>Neoptera</taxon>
        <taxon>Endopterygota</taxon>
        <taxon>Diptera</taxon>
        <taxon>Nematocera</taxon>
        <taxon>Culicoidea</taxon>
        <taxon>Culicidae</taxon>
        <taxon>Anophelinae</taxon>
        <taxon>Anopheles</taxon>
    </lineage>
</organism>
<name>A0AAG5DTF4_ANOAO</name>
<protein>
    <submittedName>
        <fullName evidence="2">Uncharacterized protein</fullName>
    </submittedName>
</protein>
<evidence type="ECO:0000313" key="3">
    <source>
        <dbReference type="Proteomes" id="UP000075880"/>
    </source>
</evidence>
<accession>A0AAG5DTF4</accession>